<dbReference type="InterPro" id="IPR059020">
    <property type="entry name" value="CapW_CTD"/>
</dbReference>
<accession>A0A0M7AYF1</accession>
<evidence type="ECO:0000313" key="6">
    <source>
        <dbReference type="Proteomes" id="UP000049983"/>
    </source>
</evidence>
<dbReference type="Pfam" id="PF26107">
    <property type="entry name" value="BrxR_CTD"/>
    <property type="match status" value="1"/>
</dbReference>
<dbReference type="InterPro" id="IPR016634">
    <property type="entry name" value="CapW-like"/>
</dbReference>
<evidence type="ECO:0000259" key="2">
    <source>
        <dbReference type="Pfam" id="PF13280"/>
    </source>
</evidence>
<dbReference type="PROSITE" id="PS52050">
    <property type="entry name" value="WYL"/>
    <property type="match status" value="1"/>
</dbReference>
<evidence type="ECO:0000259" key="3">
    <source>
        <dbReference type="Pfam" id="PF26107"/>
    </source>
</evidence>
<feature type="compositionally biased region" description="Basic and acidic residues" evidence="1">
    <location>
        <begin position="1"/>
        <end position="11"/>
    </location>
</feature>
<dbReference type="Pfam" id="PF13280">
    <property type="entry name" value="WYL"/>
    <property type="match status" value="1"/>
</dbReference>
<proteinExistence type="predicted"/>
<feature type="domain" description="DNA-binding transcriptional repressor CapW winged helix-turn-helix" evidence="4">
    <location>
        <begin position="30"/>
        <end position="109"/>
    </location>
</feature>
<dbReference type="AlphaFoldDB" id="A0A0M7AYF1"/>
<reference evidence="6" key="1">
    <citation type="submission" date="2015-07" db="EMBL/GenBank/DDBJ databases">
        <authorList>
            <person name="Rodrigo-Torres Lidia"/>
            <person name="Arahal R.David."/>
        </authorList>
    </citation>
    <scope>NUCLEOTIDE SEQUENCE [LARGE SCALE GENOMIC DNA]</scope>
    <source>
        <strain evidence="6">CECT 5096</strain>
    </source>
</reference>
<protein>
    <submittedName>
        <fullName evidence="5">Uncharacterized protein</fullName>
    </submittedName>
</protein>
<dbReference type="Pfam" id="PF26109">
    <property type="entry name" value="WHD_BrxR"/>
    <property type="match status" value="1"/>
</dbReference>
<feature type="region of interest" description="Disordered" evidence="1">
    <location>
        <begin position="1"/>
        <end position="28"/>
    </location>
</feature>
<evidence type="ECO:0000259" key="4">
    <source>
        <dbReference type="Pfam" id="PF26109"/>
    </source>
</evidence>
<dbReference type="Proteomes" id="UP000049983">
    <property type="component" value="Unassembled WGS sequence"/>
</dbReference>
<feature type="domain" description="WYL" evidence="2">
    <location>
        <begin position="144"/>
        <end position="209"/>
    </location>
</feature>
<keyword evidence="6" id="KW-1185">Reference proteome</keyword>
<gene>
    <name evidence="5" type="ORF">LA5096_06225</name>
</gene>
<evidence type="ECO:0000313" key="5">
    <source>
        <dbReference type="EMBL" id="CTQ79502.1"/>
    </source>
</evidence>
<organism evidence="5 6">
    <name type="scientific">Roseibium album</name>
    <dbReference type="NCBI Taxonomy" id="311410"/>
    <lineage>
        <taxon>Bacteria</taxon>
        <taxon>Pseudomonadati</taxon>
        <taxon>Pseudomonadota</taxon>
        <taxon>Alphaproteobacteria</taxon>
        <taxon>Hyphomicrobiales</taxon>
        <taxon>Stappiaceae</taxon>
        <taxon>Roseibium</taxon>
    </lineage>
</organism>
<evidence type="ECO:0000256" key="1">
    <source>
        <dbReference type="SAM" id="MobiDB-lite"/>
    </source>
</evidence>
<dbReference type="STRING" id="311410.LA5095_06293"/>
<name>A0A0M7AYF1_9HYPH</name>
<feature type="domain" description="DNA-binding transcriptional repressor CapW C-terminal dimerisation" evidence="3">
    <location>
        <begin position="229"/>
        <end position="299"/>
    </location>
</feature>
<dbReference type="EMBL" id="CXWC01000020">
    <property type="protein sequence ID" value="CTQ79502.1"/>
    <property type="molecule type" value="Genomic_DNA"/>
</dbReference>
<sequence>MYEETKSDRLPAKRRGRPARKSGDPPSSVQQRRLVFIERALLWTGRVSRRAISTTFDVSMGHVSQDFQVYRKLAPSNLEYDLSSKCYTPSAAFQPVFCQEDPADILGLIASTAALPLQERTRVLGFSVACESLQTFPSGVQNDVLVDVLRAITSASAISVDYQSMNTPKPVTRVFWPHALIFSGHRWLTRGWDVRHNEYRDFAIGRILHSEKSADDRVLTRDNLWHDRIDIEFAVADRLSPTQAEVTAREFGMTRENGAYALRVNARKAMIPYLLDYWRIRPGSGETQAIPLCIENYSAINAYDRRDLSH</sequence>
<dbReference type="InterPro" id="IPR059019">
    <property type="entry name" value="WHD_CapW"/>
</dbReference>
<dbReference type="InterPro" id="IPR026881">
    <property type="entry name" value="WYL_dom"/>
</dbReference>
<dbReference type="PIRSF" id="PIRSF015558">
    <property type="entry name" value="Txn_reg_DeoR_prd"/>
    <property type="match status" value="1"/>
</dbReference>